<protein>
    <recommendedName>
        <fullName evidence="2">Antitoxin</fullName>
    </recommendedName>
</protein>
<dbReference type="AlphaFoldDB" id="A0A1W1UC00"/>
<sequence>MLSVNYSEVRKNFKEYLDKTIDNCEPIIITRKEERNVVMISLDEYNNLKENEFIMKDTDYYQELIRRSKKINVNGIEHEVIDEENMG</sequence>
<dbReference type="PANTHER" id="PTHR33713">
    <property type="entry name" value="ANTITOXIN YAFN-RELATED"/>
    <property type="match status" value="1"/>
</dbReference>
<accession>A0A1W1UC00</accession>
<evidence type="ECO:0000313" key="4">
    <source>
        <dbReference type="Proteomes" id="UP000192368"/>
    </source>
</evidence>
<proteinExistence type="inferred from homology"/>
<comment type="function">
    <text evidence="2">Antitoxin component of a type II toxin-antitoxin (TA) system.</text>
</comment>
<gene>
    <name evidence="3" type="ORF">SAMN00017477_0075</name>
</gene>
<dbReference type="Pfam" id="PF02604">
    <property type="entry name" value="PhdYeFM_antitox"/>
    <property type="match status" value="1"/>
</dbReference>
<dbReference type="SUPFAM" id="SSF143120">
    <property type="entry name" value="YefM-like"/>
    <property type="match status" value="1"/>
</dbReference>
<dbReference type="Gene3D" id="3.40.1620.10">
    <property type="entry name" value="YefM-like domain"/>
    <property type="match status" value="1"/>
</dbReference>
<dbReference type="STRING" id="573058.SAMN00017477_0075"/>
<dbReference type="InterPro" id="IPR006442">
    <property type="entry name" value="Antitoxin_Phd/YefM"/>
</dbReference>
<evidence type="ECO:0000256" key="1">
    <source>
        <dbReference type="ARBA" id="ARBA00009981"/>
    </source>
</evidence>
<organism evidence="3 4">
    <name type="scientific">Peptoniphilus asaccharolyticus DSM 20463</name>
    <dbReference type="NCBI Taxonomy" id="573058"/>
    <lineage>
        <taxon>Bacteria</taxon>
        <taxon>Bacillati</taxon>
        <taxon>Bacillota</taxon>
        <taxon>Tissierellia</taxon>
        <taxon>Tissierellales</taxon>
        <taxon>Peptoniphilaceae</taxon>
        <taxon>Peptoniphilus</taxon>
    </lineage>
</organism>
<reference evidence="4" key="1">
    <citation type="submission" date="2017-04" db="EMBL/GenBank/DDBJ databases">
        <authorList>
            <person name="Varghese N."/>
            <person name="Submissions S."/>
        </authorList>
    </citation>
    <scope>NUCLEOTIDE SEQUENCE [LARGE SCALE GENOMIC DNA]</scope>
    <source>
        <strain evidence="4">DSM 20463</strain>
    </source>
</reference>
<dbReference type="NCBIfam" id="TIGR01552">
    <property type="entry name" value="phd_fam"/>
    <property type="match status" value="1"/>
</dbReference>
<dbReference type="InterPro" id="IPR051405">
    <property type="entry name" value="phD/YefM_antitoxin"/>
</dbReference>
<evidence type="ECO:0000256" key="2">
    <source>
        <dbReference type="RuleBase" id="RU362080"/>
    </source>
</evidence>
<dbReference type="Proteomes" id="UP000192368">
    <property type="component" value="Unassembled WGS sequence"/>
</dbReference>
<dbReference type="RefSeq" id="WP_084229774.1">
    <property type="nucleotide sequence ID" value="NZ_FWWR01000008.1"/>
</dbReference>
<dbReference type="InterPro" id="IPR036165">
    <property type="entry name" value="YefM-like_sf"/>
</dbReference>
<keyword evidence="4" id="KW-1185">Reference proteome</keyword>
<dbReference type="EMBL" id="FWWR01000008">
    <property type="protein sequence ID" value="SMB78628.1"/>
    <property type="molecule type" value="Genomic_DNA"/>
</dbReference>
<evidence type="ECO:0000313" key="3">
    <source>
        <dbReference type="EMBL" id="SMB78628.1"/>
    </source>
</evidence>
<comment type="similarity">
    <text evidence="1 2">Belongs to the phD/YefM antitoxin family.</text>
</comment>
<name>A0A1W1UC00_PEPAS</name>
<dbReference type="OrthoDB" id="6427at2"/>
<dbReference type="PANTHER" id="PTHR33713:SF6">
    <property type="entry name" value="ANTITOXIN YEFM"/>
    <property type="match status" value="1"/>
</dbReference>